<dbReference type="PANTHER" id="PTHR47698">
    <property type="entry name" value="FATTY-ACID-BINDING PROTEIN 3, CHLOROPLASTIC"/>
    <property type="match status" value="1"/>
</dbReference>
<reference evidence="3 4" key="1">
    <citation type="submission" date="2018-01" db="EMBL/GenBank/DDBJ databases">
        <title>G. obscuriglobus.</title>
        <authorList>
            <person name="Franke J."/>
            <person name="Blomberg W."/>
            <person name="Selmecki A."/>
        </authorList>
    </citation>
    <scope>NUCLEOTIDE SEQUENCE [LARGE SCALE GENOMIC DNA]</scope>
    <source>
        <strain evidence="3 4">DSM 5831</strain>
    </source>
</reference>
<dbReference type="SUPFAM" id="SSF54626">
    <property type="entry name" value="Chalcone isomerase"/>
    <property type="match status" value="1"/>
</dbReference>
<protein>
    <recommendedName>
        <fullName evidence="2">Chalcone isomerase domain-containing protein</fullName>
    </recommendedName>
</protein>
<dbReference type="Proteomes" id="UP000245802">
    <property type="component" value="Chromosome"/>
</dbReference>
<sequence>MRPSCLALPQARRSMFRSAIFALVVAAVAGPGTAAEPVPVKGTSVAYAPTISATVKDKAVPLSLTGVGLRTKVGFDVYTVASYVQDGTRVQKAEDVAKTDSVRLLHLVMQRTVQPDDFIGAFRSAVGKSYPEGKFATEFAQLVNAIGKNAATKGDHVILLHVPGEGVRVQVGQKVDVTIKSPAFSQALWEVYFGSKPLDEGLKKGLVGSMKP</sequence>
<feature type="signal peptide" evidence="1">
    <location>
        <begin position="1"/>
        <end position="34"/>
    </location>
</feature>
<feature type="chain" id="PRO_5016406631" description="Chalcone isomerase domain-containing protein" evidence="1">
    <location>
        <begin position="35"/>
        <end position="212"/>
    </location>
</feature>
<dbReference type="AlphaFoldDB" id="A0A2Z3HIN6"/>
<dbReference type="InterPro" id="IPR016087">
    <property type="entry name" value="Chalcone_isomerase"/>
</dbReference>
<keyword evidence="4" id="KW-1185">Reference proteome</keyword>
<dbReference type="Gene3D" id="3.50.70.10">
    <property type="match status" value="1"/>
</dbReference>
<feature type="domain" description="Chalcone isomerase" evidence="2">
    <location>
        <begin position="53"/>
        <end position="208"/>
    </location>
</feature>
<dbReference type="PANTHER" id="PTHR47698:SF2">
    <property type="entry name" value="FATTY-ACID-BINDING PROTEIN 3, CHLOROPLASTIC"/>
    <property type="match status" value="1"/>
</dbReference>
<organism evidence="3 4">
    <name type="scientific">Gemmata obscuriglobus</name>
    <dbReference type="NCBI Taxonomy" id="114"/>
    <lineage>
        <taxon>Bacteria</taxon>
        <taxon>Pseudomonadati</taxon>
        <taxon>Planctomycetota</taxon>
        <taxon>Planctomycetia</taxon>
        <taxon>Gemmatales</taxon>
        <taxon>Gemmataceae</taxon>
        <taxon>Gemmata</taxon>
    </lineage>
</organism>
<keyword evidence="1" id="KW-0732">Signal</keyword>
<dbReference type="InterPro" id="IPR016088">
    <property type="entry name" value="Chalcone_isomerase_3-sand"/>
</dbReference>
<dbReference type="InterPro" id="IPR036298">
    <property type="entry name" value="Chalcone_isomerase_sf"/>
</dbReference>
<evidence type="ECO:0000256" key="1">
    <source>
        <dbReference type="SAM" id="SignalP"/>
    </source>
</evidence>
<evidence type="ECO:0000259" key="2">
    <source>
        <dbReference type="Pfam" id="PF16036"/>
    </source>
</evidence>
<dbReference type="GO" id="GO:0016872">
    <property type="term" value="F:intramolecular lyase activity"/>
    <property type="evidence" value="ECO:0007669"/>
    <property type="project" value="InterPro"/>
</dbReference>
<accession>A0A2Z3HIN6</accession>
<dbReference type="KEGG" id="gog:C1280_32980"/>
<dbReference type="OrthoDB" id="270742at2"/>
<gene>
    <name evidence="3" type="ORF">C1280_32980</name>
</gene>
<dbReference type="EMBL" id="CP025958">
    <property type="protein sequence ID" value="AWM41340.1"/>
    <property type="molecule type" value="Genomic_DNA"/>
</dbReference>
<evidence type="ECO:0000313" key="4">
    <source>
        <dbReference type="Proteomes" id="UP000245802"/>
    </source>
</evidence>
<dbReference type="Pfam" id="PF16036">
    <property type="entry name" value="Chalcone_3"/>
    <property type="match status" value="1"/>
</dbReference>
<name>A0A2Z3HIN6_9BACT</name>
<evidence type="ECO:0000313" key="3">
    <source>
        <dbReference type="EMBL" id="AWM41340.1"/>
    </source>
</evidence>
<proteinExistence type="predicted"/>